<evidence type="ECO:0000313" key="1">
    <source>
        <dbReference type="EMBL" id="GAG83482.1"/>
    </source>
</evidence>
<name>X1BQQ0_9ZZZZ</name>
<protein>
    <submittedName>
        <fullName evidence="1">Uncharacterized protein</fullName>
    </submittedName>
</protein>
<proteinExistence type="predicted"/>
<reference evidence="1" key="1">
    <citation type="journal article" date="2014" name="Front. Microbiol.">
        <title>High frequency of phylogenetically diverse reductive dehalogenase-homologous genes in deep subseafloor sedimentary metagenomes.</title>
        <authorList>
            <person name="Kawai M."/>
            <person name="Futagami T."/>
            <person name="Toyoda A."/>
            <person name="Takaki Y."/>
            <person name="Nishi S."/>
            <person name="Hori S."/>
            <person name="Arai W."/>
            <person name="Tsubouchi T."/>
            <person name="Morono Y."/>
            <person name="Uchiyama I."/>
            <person name="Ito T."/>
            <person name="Fujiyama A."/>
            <person name="Inagaki F."/>
            <person name="Takami H."/>
        </authorList>
    </citation>
    <scope>NUCLEOTIDE SEQUENCE</scope>
    <source>
        <strain evidence="1">Expedition CK06-06</strain>
    </source>
</reference>
<feature type="non-terminal residue" evidence="1">
    <location>
        <position position="1"/>
    </location>
</feature>
<dbReference type="EMBL" id="BART01009979">
    <property type="protein sequence ID" value="GAG83482.1"/>
    <property type="molecule type" value="Genomic_DNA"/>
</dbReference>
<organism evidence="1">
    <name type="scientific">marine sediment metagenome</name>
    <dbReference type="NCBI Taxonomy" id="412755"/>
    <lineage>
        <taxon>unclassified sequences</taxon>
        <taxon>metagenomes</taxon>
        <taxon>ecological metagenomes</taxon>
    </lineage>
</organism>
<gene>
    <name evidence="1" type="ORF">S01H4_21912</name>
</gene>
<sequence>IAECSYITEGTIDATEGNTDTHQKQILQSLLEMV</sequence>
<dbReference type="AlphaFoldDB" id="X1BQQ0"/>
<comment type="caution">
    <text evidence="1">The sequence shown here is derived from an EMBL/GenBank/DDBJ whole genome shotgun (WGS) entry which is preliminary data.</text>
</comment>
<accession>X1BQQ0</accession>